<reference evidence="7 8" key="1">
    <citation type="submission" date="2020-08" db="EMBL/GenBank/DDBJ databases">
        <title>Sequencing the genomes of 1000 actinobacteria strains.</title>
        <authorList>
            <person name="Klenk H.-P."/>
        </authorList>
    </citation>
    <scope>NUCLEOTIDE SEQUENCE [LARGE SCALE GENOMIC DNA]</scope>
    <source>
        <strain evidence="7 8">DSM 45823</strain>
    </source>
</reference>
<dbReference type="CDD" id="cd13925">
    <property type="entry name" value="RPF"/>
    <property type="match status" value="1"/>
</dbReference>
<feature type="chain" id="PRO_5038688952" description="G5 domain-containing protein" evidence="5">
    <location>
        <begin position="23"/>
        <end position="264"/>
    </location>
</feature>
<evidence type="ECO:0000313" key="8">
    <source>
        <dbReference type="Proteomes" id="UP000539313"/>
    </source>
</evidence>
<proteinExistence type="inferred from homology"/>
<comment type="caution">
    <text evidence="7">The sequence shown here is derived from an EMBL/GenBank/DDBJ whole genome shotgun (WGS) entry which is preliminary data.</text>
</comment>
<dbReference type="Pfam" id="PF06737">
    <property type="entry name" value="Transglycosylas"/>
    <property type="match status" value="1"/>
</dbReference>
<dbReference type="EMBL" id="JACJII010000001">
    <property type="protein sequence ID" value="MBA9003528.1"/>
    <property type="molecule type" value="Genomic_DNA"/>
</dbReference>
<dbReference type="PROSITE" id="PS51109">
    <property type="entry name" value="G5"/>
    <property type="match status" value="1"/>
</dbReference>
<dbReference type="RefSeq" id="WP_182705253.1">
    <property type="nucleotide sequence ID" value="NZ_JACJII010000001.1"/>
</dbReference>
<dbReference type="Gene3D" id="1.10.530.10">
    <property type="match status" value="1"/>
</dbReference>
<dbReference type="PROSITE" id="PS51257">
    <property type="entry name" value="PROKAR_LIPOPROTEIN"/>
    <property type="match status" value="1"/>
</dbReference>
<dbReference type="Gene3D" id="2.20.230.10">
    <property type="entry name" value="Resuscitation-promoting factor rpfb"/>
    <property type="match status" value="1"/>
</dbReference>
<comment type="similarity">
    <text evidence="1">Belongs to the transglycosylase family. Rpf subfamily.</text>
</comment>
<dbReference type="Pfam" id="PF07501">
    <property type="entry name" value="G5"/>
    <property type="match status" value="1"/>
</dbReference>
<evidence type="ECO:0000313" key="7">
    <source>
        <dbReference type="EMBL" id="MBA9003528.1"/>
    </source>
</evidence>
<dbReference type="Proteomes" id="UP000539313">
    <property type="component" value="Unassembled WGS sequence"/>
</dbReference>
<keyword evidence="8" id="KW-1185">Reference proteome</keyword>
<accession>A0A7W3MX54</accession>
<keyword evidence="2 5" id="KW-0732">Signal</keyword>
<dbReference type="InterPro" id="IPR010618">
    <property type="entry name" value="RPF"/>
</dbReference>
<feature type="signal peptide" evidence="5">
    <location>
        <begin position="1"/>
        <end position="22"/>
    </location>
</feature>
<name>A0A7W3MX54_9ACTN</name>
<dbReference type="AlphaFoldDB" id="A0A7W3MX54"/>
<keyword evidence="3" id="KW-0378">Hydrolase</keyword>
<dbReference type="GO" id="GO:0016787">
    <property type="term" value="F:hydrolase activity"/>
    <property type="evidence" value="ECO:0007669"/>
    <property type="project" value="UniProtKB-KW"/>
</dbReference>
<feature type="domain" description="G5" evidence="6">
    <location>
        <begin position="96"/>
        <end position="176"/>
    </location>
</feature>
<dbReference type="InterPro" id="IPR007137">
    <property type="entry name" value="DUF348"/>
</dbReference>
<evidence type="ECO:0000259" key="6">
    <source>
        <dbReference type="PROSITE" id="PS51109"/>
    </source>
</evidence>
<dbReference type="InterPro" id="IPR011098">
    <property type="entry name" value="G5_dom"/>
</dbReference>
<evidence type="ECO:0000256" key="1">
    <source>
        <dbReference type="ARBA" id="ARBA00010830"/>
    </source>
</evidence>
<organism evidence="7 8">
    <name type="scientific">Thermomonospora cellulosilytica</name>
    <dbReference type="NCBI Taxonomy" id="1411118"/>
    <lineage>
        <taxon>Bacteria</taxon>
        <taxon>Bacillati</taxon>
        <taxon>Actinomycetota</taxon>
        <taxon>Actinomycetes</taxon>
        <taxon>Streptosporangiales</taxon>
        <taxon>Thermomonosporaceae</taxon>
        <taxon>Thermomonospora</taxon>
    </lineage>
</organism>
<feature type="compositionally biased region" description="Low complexity" evidence="4">
    <location>
        <begin position="29"/>
        <end position="42"/>
    </location>
</feature>
<dbReference type="InterPro" id="IPR023346">
    <property type="entry name" value="Lysozyme-like_dom_sf"/>
</dbReference>
<sequence>MRRTPALVLAAALLAASTSACGGGGGGTRPAAADAPKATPTATPRQIVLTVDGRRTTVTTTGRTVREVLAQANVRLGRFYLVKPGLDEPAVDMVRVRLLLSKPVTRKVKVDPPVRRRKNSRLAAWSEKVVKNGRPGEKLVTTAYVRGKKGKRIKAVVEQKVLRRPVARVVEVGPQPSSVGGEAARLNWPALAKCESGGRPNAVNPAGYYGLYQFSLQTWGSVGGTGLPSNAPAAEQTYRAQLLYNKVNGRWQGQWPHCGKYLFG</sequence>
<dbReference type="SMART" id="SM01208">
    <property type="entry name" value="G5"/>
    <property type="match status" value="1"/>
</dbReference>
<evidence type="ECO:0000256" key="2">
    <source>
        <dbReference type="ARBA" id="ARBA00022729"/>
    </source>
</evidence>
<protein>
    <recommendedName>
        <fullName evidence="6">G5 domain-containing protein</fullName>
    </recommendedName>
</protein>
<gene>
    <name evidence="7" type="ORF">HNR21_002410</name>
</gene>
<dbReference type="Pfam" id="PF03990">
    <property type="entry name" value="DUF348"/>
    <property type="match status" value="1"/>
</dbReference>
<evidence type="ECO:0000256" key="5">
    <source>
        <dbReference type="SAM" id="SignalP"/>
    </source>
</evidence>
<evidence type="ECO:0000256" key="4">
    <source>
        <dbReference type="SAM" id="MobiDB-lite"/>
    </source>
</evidence>
<dbReference type="SUPFAM" id="SSF53955">
    <property type="entry name" value="Lysozyme-like"/>
    <property type="match status" value="1"/>
</dbReference>
<evidence type="ECO:0000256" key="3">
    <source>
        <dbReference type="ARBA" id="ARBA00022801"/>
    </source>
</evidence>
<feature type="region of interest" description="Disordered" evidence="4">
    <location>
        <begin position="21"/>
        <end position="42"/>
    </location>
</feature>